<evidence type="ECO:0000256" key="5">
    <source>
        <dbReference type="ARBA" id="ARBA00023136"/>
    </source>
</evidence>
<evidence type="ECO:0000256" key="1">
    <source>
        <dbReference type="ARBA" id="ARBA00004370"/>
    </source>
</evidence>
<reference evidence="6" key="1">
    <citation type="journal article" date="2020" name="Stud. Mycol.">
        <title>101 Dothideomycetes genomes: a test case for predicting lifestyles and emergence of pathogens.</title>
        <authorList>
            <person name="Haridas S."/>
            <person name="Albert R."/>
            <person name="Binder M."/>
            <person name="Bloem J."/>
            <person name="Labutti K."/>
            <person name="Salamov A."/>
            <person name="Andreopoulos B."/>
            <person name="Baker S."/>
            <person name="Barry K."/>
            <person name="Bills G."/>
            <person name="Bluhm B."/>
            <person name="Cannon C."/>
            <person name="Castanera R."/>
            <person name="Culley D."/>
            <person name="Daum C."/>
            <person name="Ezra D."/>
            <person name="Gonzalez J."/>
            <person name="Henrissat B."/>
            <person name="Kuo A."/>
            <person name="Liang C."/>
            <person name="Lipzen A."/>
            <person name="Lutzoni F."/>
            <person name="Magnuson J."/>
            <person name="Mondo S."/>
            <person name="Nolan M."/>
            <person name="Ohm R."/>
            <person name="Pangilinan J."/>
            <person name="Park H.-J."/>
            <person name="Ramirez L."/>
            <person name="Alfaro M."/>
            <person name="Sun H."/>
            <person name="Tritt A."/>
            <person name="Yoshinaga Y."/>
            <person name="Zwiers L.-H."/>
            <person name="Turgeon B."/>
            <person name="Goodwin S."/>
            <person name="Spatafora J."/>
            <person name="Crous P."/>
            <person name="Grigoriev I."/>
        </authorList>
    </citation>
    <scope>NUCLEOTIDE SEQUENCE</scope>
    <source>
        <strain evidence="6">CBS 122368</strain>
    </source>
</reference>
<evidence type="ECO:0000256" key="2">
    <source>
        <dbReference type="ARBA" id="ARBA00009160"/>
    </source>
</evidence>
<gene>
    <name evidence="6" type="ORF">BU26DRAFT_516069</name>
</gene>
<dbReference type="InterPro" id="IPR007014">
    <property type="entry name" value="FUN14"/>
</dbReference>
<evidence type="ECO:0000313" key="6">
    <source>
        <dbReference type="EMBL" id="KAF2253776.1"/>
    </source>
</evidence>
<dbReference type="GO" id="GO:0016020">
    <property type="term" value="C:membrane"/>
    <property type="evidence" value="ECO:0007669"/>
    <property type="project" value="UniProtKB-SubCell"/>
</dbReference>
<dbReference type="OrthoDB" id="3990500at2759"/>
<protein>
    <recommendedName>
        <fullName evidence="8">FUN14-domain-containing protein</fullName>
    </recommendedName>
</protein>
<comment type="similarity">
    <text evidence="2">Belongs to the FUN14 family.</text>
</comment>
<organism evidence="6 7">
    <name type="scientific">Trematosphaeria pertusa</name>
    <dbReference type="NCBI Taxonomy" id="390896"/>
    <lineage>
        <taxon>Eukaryota</taxon>
        <taxon>Fungi</taxon>
        <taxon>Dikarya</taxon>
        <taxon>Ascomycota</taxon>
        <taxon>Pezizomycotina</taxon>
        <taxon>Dothideomycetes</taxon>
        <taxon>Pleosporomycetidae</taxon>
        <taxon>Pleosporales</taxon>
        <taxon>Massarineae</taxon>
        <taxon>Trematosphaeriaceae</taxon>
        <taxon>Trematosphaeria</taxon>
    </lineage>
</organism>
<dbReference type="Proteomes" id="UP000800094">
    <property type="component" value="Unassembled WGS sequence"/>
</dbReference>
<dbReference type="Pfam" id="PF04930">
    <property type="entry name" value="FUN14"/>
    <property type="match status" value="1"/>
</dbReference>
<comment type="subcellular location">
    <subcellularLocation>
        <location evidence="1">Membrane</location>
    </subcellularLocation>
</comment>
<keyword evidence="7" id="KW-1185">Reference proteome</keyword>
<evidence type="ECO:0000256" key="3">
    <source>
        <dbReference type="ARBA" id="ARBA00022692"/>
    </source>
</evidence>
<evidence type="ECO:0000313" key="7">
    <source>
        <dbReference type="Proteomes" id="UP000800094"/>
    </source>
</evidence>
<name>A0A6A6ITP6_9PLEO</name>
<proteinExistence type="inferred from homology"/>
<keyword evidence="4" id="KW-1133">Transmembrane helix</keyword>
<sequence length="245" mass="26514">MPLRYRHPGGAYATPAQLFRPYSRIRNPAGIRASAAAAEPSRPDIQQELSAYLYQASAARRHKTGTGIGRFASTYHPLSNRLEPHANMAFVLPGLRRGILLSTPLILATPTLIQAYRRPILCEGPDPLTKITSDLKSNYAGNAQTPVVQTSGAPNPRAIRQISLGSILGVLAGLSVSVFSKPLAVLIGLGIVCVQFLESRGIHVVPYSFLQRRLKSTNVRSLVRDNVALKISFGLTFALAAFAEF</sequence>
<dbReference type="EMBL" id="ML987191">
    <property type="protein sequence ID" value="KAF2253776.1"/>
    <property type="molecule type" value="Genomic_DNA"/>
</dbReference>
<keyword evidence="3" id="KW-0812">Transmembrane</keyword>
<dbReference type="RefSeq" id="XP_033688780.1">
    <property type="nucleotide sequence ID" value="XM_033828238.1"/>
</dbReference>
<evidence type="ECO:0008006" key="8">
    <source>
        <dbReference type="Google" id="ProtNLM"/>
    </source>
</evidence>
<dbReference type="GeneID" id="54581568"/>
<accession>A0A6A6ITP6</accession>
<keyword evidence="5" id="KW-0472">Membrane</keyword>
<dbReference type="AlphaFoldDB" id="A0A6A6ITP6"/>
<evidence type="ECO:0000256" key="4">
    <source>
        <dbReference type="ARBA" id="ARBA00022989"/>
    </source>
</evidence>